<feature type="transmembrane region" description="Helical" evidence="10">
    <location>
        <begin position="840"/>
        <end position="861"/>
    </location>
</feature>
<evidence type="ECO:0000313" key="14">
    <source>
        <dbReference type="Proteomes" id="UP001212411"/>
    </source>
</evidence>
<reference evidence="13 14" key="1">
    <citation type="journal article" date="2023" name="G3 (Bethesda)">
        <title>A high-quality reference genome for the fission yeast Schizosaccharomyces osmophilus.</title>
        <authorList>
            <person name="Jia G.S."/>
            <person name="Zhang W.C."/>
            <person name="Liang Y."/>
            <person name="Liu X.H."/>
            <person name="Rhind N."/>
            <person name="Pidoux A."/>
            <person name="Brysch-Herzberg M."/>
            <person name="Du L.L."/>
        </authorList>
    </citation>
    <scope>NUCLEOTIDE SEQUENCE [LARGE SCALE GENOMIC DNA]</scope>
    <source>
        <strain evidence="13 14">CBS 15793</strain>
    </source>
</reference>
<evidence type="ECO:0000259" key="12">
    <source>
        <dbReference type="Pfam" id="PF08407"/>
    </source>
</evidence>
<keyword evidence="4 10" id="KW-0328">Glycosyltransferase</keyword>
<dbReference type="GeneID" id="80876862"/>
<keyword evidence="7 10" id="KW-1133">Transmembrane helix</keyword>
<gene>
    <name evidence="13" type="primary">chs1</name>
    <name evidence="13" type="ORF">SOMG_03383</name>
</gene>
<feature type="transmembrane region" description="Helical" evidence="10">
    <location>
        <begin position="592"/>
        <end position="611"/>
    </location>
</feature>
<dbReference type="GO" id="GO:0071555">
    <property type="term" value="P:cell wall organization"/>
    <property type="evidence" value="ECO:0007669"/>
    <property type="project" value="UniProtKB-KW"/>
</dbReference>
<comment type="similarity">
    <text evidence="10">Belongs to the chitin synthase family.</text>
</comment>
<evidence type="ECO:0000256" key="10">
    <source>
        <dbReference type="RuleBase" id="RU366040"/>
    </source>
</evidence>
<evidence type="ECO:0000256" key="4">
    <source>
        <dbReference type="ARBA" id="ARBA00022676"/>
    </source>
</evidence>
<evidence type="ECO:0000256" key="1">
    <source>
        <dbReference type="ARBA" id="ARBA00004651"/>
    </source>
</evidence>
<evidence type="ECO:0000256" key="11">
    <source>
        <dbReference type="SAM" id="MobiDB-lite"/>
    </source>
</evidence>
<comment type="function">
    <text evidence="10">Polymerizes chitin, a structural polymer of the cell wall and septum, by transferring the sugar moiety of UDP-GlcNAc to the non-reducing end of the growing chitin polymer.</text>
</comment>
<dbReference type="GO" id="GO:0004100">
    <property type="term" value="F:chitin synthase activity"/>
    <property type="evidence" value="ECO:0007669"/>
    <property type="project" value="UniProtKB-UniRule"/>
</dbReference>
<feature type="transmembrane region" description="Helical" evidence="10">
    <location>
        <begin position="800"/>
        <end position="820"/>
    </location>
</feature>
<evidence type="ECO:0000256" key="5">
    <source>
        <dbReference type="ARBA" id="ARBA00022679"/>
    </source>
</evidence>
<dbReference type="PANTHER" id="PTHR22914">
    <property type="entry name" value="CHITIN SYNTHASE"/>
    <property type="match status" value="1"/>
</dbReference>
<organism evidence="13 14">
    <name type="scientific">Schizosaccharomyces osmophilus</name>
    <dbReference type="NCBI Taxonomy" id="2545709"/>
    <lineage>
        <taxon>Eukaryota</taxon>
        <taxon>Fungi</taxon>
        <taxon>Dikarya</taxon>
        <taxon>Ascomycota</taxon>
        <taxon>Taphrinomycotina</taxon>
        <taxon>Schizosaccharomycetes</taxon>
        <taxon>Schizosaccharomycetales</taxon>
        <taxon>Schizosaccharomycetaceae</taxon>
        <taxon>Schizosaccharomyces</taxon>
    </lineage>
</organism>
<keyword evidence="5 10" id="KW-0808">Transferase</keyword>
<feature type="compositionally biased region" description="Polar residues" evidence="11">
    <location>
        <begin position="23"/>
        <end position="39"/>
    </location>
</feature>
<proteinExistence type="inferred from homology"/>
<dbReference type="SUPFAM" id="SSF53448">
    <property type="entry name" value="Nucleotide-diphospho-sugar transferases"/>
    <property type="match status" value="1"/>
</dbReference>
<dbReference type="Proteomes" id="UP001212411">
    <property type="component" value="Chromosome 2"/>
</dbReference>
<evidence type="ECO:0000256" key="6">
    <source>
        <dbReference type="ARBA" id="ARBA00022692"/>
    </source>
</evidence>
<dbReference type="EMBL" id="CP115612">
    <property type="protein sequence ID" value="WBW74150.1"/>
    <property type="molecule type" value="Genomic_DNA"/>
</dbReference>
<keyword evidence="8 10" id="KW-0472">Membrane</keyword>
<dbReference type="Pfam" id="PF08407">
    <property type="entry name" value="Chitin_synth_1N"/>
    <property type="match status" value="1"/>
</dbReference>
<evidence type="ECO:0000256" key="3">
    <source>
        <dbReference type="ARBA" id="ARBA00022475"/>
    </source>
</evidence>
<sequence>MSRWIRRPLPRPADEEEVAGLTTEPQNRGSLLTVPTLNYQSSNGSNSQGSETDEDEKEFRHLIVSSDAPSIDDFIIDDYITGEGKDASVPFEGYTAQPNPISSHDRNIPSQKKLARQQSNHGARLKRKKTLQRVELFRGNLVLDCPVPKKLIASLPQQQDREFTYVRYTAATCEPQDFVKNLFTLRQPLFAQPRKTEICIAITIYNEDEILFARTMHSIMKNISYLCSKRSSPVWGVDAWKKVVVCIIADGRTKIHPKTLAYLASIGVYQDGIAKNKVNEKEVTAHIYEYTTQLSIDPNLKFKGSEKGIVPVQIVFCLKEQNKQKINSHRWFFQALCPVLQPTVCILLDAGTRPGDQSIYHLWKSFDINPRVAGACGEIVAMKGKYGSGLFNPLVAIQNFEYKMSNLLDKPLESIFGFISVLPGAFSAYRYEALINDDNGNGPLESYFRGELQDGECSGIFEANMFLAKDRILCFELVSKHNEAWILHYVKSAFADTDVPDRVPEFILQRRRWLNGSFFAALHSIVHYYRIFQSTHTFGRKLLLIVEFFYLFLHMLYSWFNVGNFFIIFYVLTSSVAPKEAKFPPGAVLAKVVNWIYGALLIPCFILALGNRPHGSKIFYTTMIVLYTLLMCYLLFCSAWIAYRGIVHAMDVAKDQNYSIGYALANNSIFINIVVSLTITYGMYAIISVISCDPWHMLTSFFQYLLLSPIYTNLLSVYAICNTHDVSWGTKGDHTASNDLGIAKKDHRGTAVEIAIPTNESDIDDNYEKAVRLLASPIDKTLLCTDVSIKRQDFYKNFRTVVVLAWIYSNLALVAVVINLNQTNGISISENKTSYYLAFLFWSVVAFSAVRFVGCIVYLFLRIVTGE</sequence>
<evidence type="ECO:0000256" key="7">
    <source>
        <dbReference type="ARBA" id="ARBA00022989"/>
    </source>
</evidence>
<evidence type="ECO:0000256" key="9">
    <source>
        <dbReference type="ARBA" id="ARBA00023316"/>
    </source>
</evidence>
<feature type="transmembrane region" description="Helical" evidence="10">
    <location>
        <begin position="544"/>
        <end position="572"/>
    </location>
</feature>
<dbReference type="GO" id="GO:0006031">
    <property type="term" value="P:chitin biosynthetic process"/>
    <property type="evidence" value="ECO:0007669"/>
    <property type="project" value="UniProtKB-UniRule"/>
</dbReference>
<dbReference type="InterPro" id="IPR013616">
    <property type="entry name" value="Chitin_synth_N"/>
</dbReference>
<dbReference type="CDD" id="cd04190">
    <property type="entry name" value="Chitin_synth_C"/>
    <property type="match status" value="1"/>
</dbReference>
<evidence type="ECO:0000256" key="2">
    <source>
        <dbReference type="ARBA" id="ARBA00012543"/>
    </source>
</evidence>
<dbReference type="GO" id="GO:0005886">
    <property type="term" value="C:plasma membrane"/>
    <property type="evidence" value="ECO:0007669"/>
    <property type="project" value="UniProtKB-SubCell"/>
</dbReference>
<dbReference type="PANTHER" id="PTHR22914:SF9">
    <property type="entry name" value="CHITIN SYNTHASE 1"/>
    <property type="match status" value="1"/>
</dbReference>
<feature type="region of interest" description="Disordered" evidence="11">
    <location>
        <begin position="1"/>
        <end position="58"/>
    </location>
</feature>
<dbReference type="AlphaFoldDB" id="A0AAF0AXJ5"/>
<dbReference type="KEGG" id="som:SOMG_03383"/>
<keyword evidence="14" id="KW-1185">Reference proteome</keyword>
<keyword evidence="3 10" id="KW-1003">Cell membrane</keyword>
<dbReference type="EC" id="2.4.1.16" evidence="2 10"/>
<feature type="transmembrane region" description="Helical" evidence="10">
    <location>
        <begin position="618"/>
        <end position="643"/>
    </location>
</feature>
<dbReference type="InterPro" id="IPR029044">
    <property type="entry name" value="Nucleotide-diphossugar_trans"/>
</dbReference>
<evidence type="ECO:0000313" key="13">
    <source>
        <dbReference type="EMBL" id="WBW74150.1"/>
    </source>
</evidence>
<keyword evidence="6 10" id="KW-0812">Transmembrane</keyword>
<accession>A0AAF0AXJ5</accession>
<keyword evidence="9 10" id="KW-0961">Cell wall biogenesis/degradation</keyword>
<comment type="subcellular location">
    <subcellularLocation>
        <location evidence="1 10">Cell membrane</location>
        <topology evidence="1 10">Multi-pass membrane protein</topology>
    </subcellularLocation>
</comment>
<dbReference type="InterPro" id="IPR004835">
    <property type="entry name" value="Chitin_synth"/>
</dbReference>
<dbReference type="GO" id="GO:0030428">
    <property type="term" value="C:cell septum"/>
    <property type="evidence" value="ECO:0007669"/>
    <property type="project" value="TreeGrafter"/>
</dbReference>
<feature type="region of interest" description="Disordered" evidence="11">
    <location>
        <begin position="97"/>
        <end position="125"/>
    </location>
</feature>
<evidence type="ECO:0000256" key="8">
    <source>
        <dbReference type="ARBA" id="ARBA00023136"/>
    </source>
</evidence>
<feature type="compositionally biased region" description="Low complexity" evidence="11">
    <location>
        <begin position="40"/>
        <end position="50"/>
    </location>
</feature>
<dbReference type="Pfam" id="PF01644">
    <property type="entry name" value="Chitin_synth_1"/>
    <property type="match status" value="1"/>
</dbReference>
<name>A0AAF0AXJ5_9SCHI</name>
<feature type="domain" description="Chitin synthase N-terminal" evidence="12">
    <location>
        <begin position="129"/>
        <end position="197"/>
    </location>
</feature>
<protein>
    <recommendedName>
        <fullName evidence="2 10">Chitin synthase</fullName>
        <ecNumber evidence="2 10">2.4.1.16</ecNumber>
    </recommendedName>
</protein>
<comment type="catalytic activity">
    <reaction evidence="10">
        <text>[(1-&gt;4)-N-acetyl-beta-D-glucosaminyl](n) + UDP-N-acetyl-alpha-D-glucosamine = [(1-&gt;4)-N-acetyl-beta-D-glucosaminyl](n+1) + UDP + H(+)</text>
        <dbReference type="Rhea" id="RHEA:16637"/>
        <dbReference type="Rhea" id="RHEA-COMP:9593"/>
        <dbReference type="Rhea" id="RHEA-COMP:9595"/>
        <dbReference type="ChEBI" id="CHEBI:15378"/>
        <dbReference type="ChEBI" id="CHEBI:17029"/>
        <dbReference type="ChEBI" id="CHEBI:57705"/>
        <dbReference type="ChEBI" id="CHEBI:58223"/>
        <dbReference type="EC" id="2.4.1.16"/>
    </reaction>
</comment>
<dbReference type="RefSeq" id="XP_056038393.1">
    <property type="nucleotide sequence ID" value="XM_056182173.1"/>
</dbReference>
<feature type="transmembrane region" description="Helical" evidence="10">
    <location>
        <begin position="663"/>
        <end position="687"/>
    </location>
</feature>